<evidence type="ECO:0000313" key="5">
    <source>
        <dbReference type="Proteomes" id="UP000504633"/>
    </source>
</evidence>
<evidence type="ECO:0000256" key="3">
    <source>
        <dbReference type="ARBA" id="ARBA00022525"/>
    </source>
</evidence>
<evidence type="ECO:0000313" key="6">
    <source>
        <dbReference type="RefSeq" id="XP_030080938.1"/>
    </source>
</evidence>
<dbReference type="InterPro" id="IPR052295">
    <property type="entry name" value="Odorant-binding_protein"/>
</dbReference>
<protein>
    <submittedName>
        <fullName evidence="6">Uncharacterized protein LOC111600156</fullName>
    </submittedName>
</protein>
<gene>
    <name evidence="6" type="primary">LOC111600156</name>
</gene>
<feature type="signal peptide" evidence="4">
    <location>
        <begin position="1"/>
        <end position="21"/>
    </location>
</feature>
<dbReference type="OrthoDB" id="8014995at2759"/>
<comment type="subcellular location">
    <subcellularLocation>
        <location evidence="1">Secreted</location>
    </subcellularLocation>
</comment>
<evidence type="ECO:0000256" key="4">
    <source>
        <dbReference type="SAM" id="SignalP"/>
    </source>
</evidence>
<dbReference type="Proteomes" id="UP000504633">
    <property type="component" value="Unplaced"/>
</dbReference>
<sequence length="219" mass="25211">MRCQTCLSLLLLLLLLGLVQAQEDSEEEAVETSPIDDITSEQCDKKRKGCCSEMYLGDEETLMKCFSIHSDRLPADGDMDMAKSLKFLSCFVECLYKQRKYIGKSDTINMKMVKLDAETLYADRPKEQAYHIKMFDYCRKDAMNVYGLLKASPGAKAMLKNACRPFLLMVYICQTEYHKKHECPYFRWEGTEKAETKQPCRDAKAKCYELDGITAPQEH</sequence>
<keyword evidence="4" id="KW-0732">Signal</keyword>
<feature type="chain" id="PRO_5026781813" evidence="4">
    <location>
        <begin position="22"/>
        <end position="219"/>
    </location>
</feature>
<dbReference type="AlphaFoldDB" id="A0A6J2ST50"/>
<organism evidence="5 6">
    <name type="scientific">Drosophila hydei</name>
    <name type="common">Fruit fly</name>
    <dbReference type="NCBI Taxonomy" id="7224"/>
    <lineage>
        <taxon>Eukaryota</taxon>
        <taxon>Metazoa</taxon>
        <taxon>Ecdysozoa</taxon>
        <taxon>Arthropoda</taxon>
        <taxon>Hexapoda</taxon>
        <taxon>Insecta</taxon>
        <taxon>Pterygota</taxon>
        <taxon>Neoptera</taxon>
        <taxon>Endopterygota</taxon>
        <taxon>Diptera</taxon>
        <taxon>Brachycera</taxon>
        <taxon>Muscomorpha</taxon>
        <taxon>Ephydroidea</taxon>
        <taxon>Drosophilidae</taxon>
        <taxon>Drosophila</taxon>
    </lineage>
</organism>
<evidence type="ECO:0000256" key="2">
    <source>
        <dbReference type="ARBA" id="ARBA00008098"/>
    </source>
</evidence>
<reference evidence="6" key="1">
    <citation type="submission" date="2025-08" db="UniProtKB">
        <authorList>
            <consortium name="RefSeq"/>
        </authorList>
    </citation>
    <scope>IDENTIFICATION</scope>
    <source>
        <strain evidence="6">15085-1641.00</strain>
        <tissue evidence="6">Whole body</tissue>
    </source>
</reference>
<evidence type="ECO:0000256" key="1">
    <source>
        <dbReference type="ARBA" id="ARBA00004613"/>
    </source>
</evidence>
<dbReference type="KEGG" id="dhe:111600156"/>
<comment type="similarity">
    <text evidence="2">Belongs to the PBP/GOBP family.</text>
</comment>
<keyword evidence="5" id="KW-1185">Reference proteome</keyword>
<dbReference type="RefSeq" id="XP_030080938.1">
    <property type="nucleotide sequence ID" value="XM_030225078.1"/>
</dbReference>
<dbReference type="OMA" id="KDYHIAM"/>
<dbReference type="Gene3D" id="1.10.238.270">
    <property type="match status" value="1"/>
</dbReference>
<dbReference type="GeneID" id="111600156"/>
<dbReference type="PANTHER" id="PTHR21066:SF15">
    <property type="entry name" value="GH25962P-RELATED"/>
    <property type="match status" value="1"/>
</dbReference>
<dbReference type="PANTHER" id="PTHR21066">
    <property type="entry name" value="ODORANT-BINDING PROTEIN 59A-RELATED"/>
    <property type="match status" value="1"/>
</dbReference>
<keyword evidence="3" id="KW-0964">Secreted</keyword>
<dbReference type="CTD" id="37609"/>
<proteinExistence type="inferred from homology"/>
<accession>A0A6J2ST50</accession>
<name>A0A6J2ST50_DROHY</name>
<dbReference type="GO" id="GO:0005576">
    <property type="term" value="C:extracellular region"/>
    <property type="evidence" value="ECO:0007669"/>
    <property type="project" value="UniProtKB-SubCell"/>
</dbReference>